<feature type="region of interest" description="Disordered" evidence="1">
    <location>
        <begin position="1"/>
        <end position="34"/>
    </location>
</feature>
<dbReference type="AlphaFoldDB" id="A0A4C1UA97"/>
<name>A0A4C1UA97_EUMVA</name>
<protein>
    <submittedName>
        <fullName evidence="2">Uncharacterized protein</fullName>
    </submittedName>
</protein>
<feature type="compositionally biased region" description="Basic residues" evidence="1">
    <location>
        <begin position="18"/>
        <end position="29"/>
    </location>
</feature>
<evidence type="ECO:0000256" key="1">
    <source>
        <dbReference type="SAM" id="MobiDB-lite"/>
    </source>
</evidence>
<comment type="caution">
    <text evidence="2">The sequence shown here is derived from an EMBL/GenBank/DDBJ whole genome shotgun (WGS) entry which is preliminary data.</text>
</comment>
<reference evidence="2 3" key="1">
    <citation type="journal article" date="2019" name="Commun. Biol.">
        <title>The bagworm genome reveals a unique fibroin gene that provides high tensile strength.</title>
        <authorList>
            <person name="Kono N."/>
            <person name="Nakamura H."/>
            <person name="Ohtoshi R."/>
            <person name="Tomita M."/>
            <person name="Numata K."/>
            <person name="Arakawa K."/>
        </authorList>
    </citation>
    <scope>NUCLEOTIDE SEQUENCE [LARGE SCALE GENOMIC DNA]</scope>
</reference>
<evidence type="ECO:0000313" key="2">
    <source>
        <dbReference type="EMBL" id="GBP23239.1"/>
    </source>
</evidence>
<sequence>MALCRSSKKTSALAQPLRGKRVREPRKSRWSPPSMDAHNPKVIIALLVSWVGIEYLMEGKPSELSLTGHNAITEAVILRVYSIQMAYLTCRASQFLCCSQGDHIMTTKQNLALRHKK</sequence>
<gene>
    <name evidence="2" type="ORF">EVAR_82404_1</name>
</gene>
<organism evidence="2 3">
    <name type="scientific">Eumeta variegata</name>
    <name type="common">Bagworm moth</name>
    <name type="synonym">Eumeta japonica</name>
    <dbReference type="NCBI Taxonomy" id="151549"/>
    <lineage>
        <taxon>Eukaryota</taxon>
        <taxon>Metazoa</taxon>
        <taxon>Ecdysozoa</taxon>
        <taxon>Arthropoda</taxon>
        <taxon>Hexapoda</taxon>
        <taxon>Insecta</taxon>
        <taxon>Pterygota</taxon>
        <taxon>Neoptera</taxon>
        <taxon>Endopterygota</taxon>
        <taxon>Lepidoptera</taxon>
        <taxon>Glossata</taxon>
        <taxon>Ditrysia</taxon>
        <taxon>Tineoidea</taxon>
        <taxon>Psychidae</taxon>
        <taxon>Oiketicinae</taxon>
        <taxon>Eumeta</taxon>
    </lineage>
</organism>
<proteinExistence type="predicted"/>
<evidence type="ECO:0000313" key="3">
    <source>
        <dbReference type="Proteomes" id="UP000299102"/>
    </source>
</evidence>
<dbReference type="EMBL" id="BGZK01000148">
    <property type="protein sequence ID" value="GBP23239.1"/>
    <property type="molecule type" value="Genomic_DNA"/>
</dbReference>
<keyword evidence="3" id="KW-1185">Reference proteome</keyword>
<accession>A0A4C1UA97</accession>
<dbReference type="Proteomes" id="UP000299102">
    <property type="component" value="Unassembled WGS sequence"/>
</dbReference>